<proteinExistence type="predicted"/>
<reference evidence="2" key="1">
    <citation type="submission" date="2024-02" db="EMBL/GenBank/DDBJ databases">
        <authorList>
            <consortium name="Clinical and Environmental Microbiology Branch: Whole genome sequencing antimicrobial resistance pathogens in the healthcare setting"/>
        </authorList>
    </citation>
    <scope>NUCLEOTIDE SEQUENCE</scope>
    <source>
        <strain evidence="2">Whole organism</strain>
    </source>
</reference>
<keyword evidence="1" id="KW-0732">Signal</keyword>
<dbReference type="Proteomes" id="UP001169574">
    <property type="component" value="Unassembled WGS sequence"/>
</dbReference>
<comment type="caution">
    <text evidence="2">The sequence shown here is derived from an EMBL/GenBank/DDBJ whole genome shotgun (WGS) entry which is preliminary data.</text>
</comment>
<evidence type="ECO:0000313" key="3">
    <source>
        <dbReference type="Proteomes" id="UP001169574"/>
    </source>
</evidence>
<evidence type="ECO:0000256" key="1">
    <source>
        <dbReference type="SAM" id="SignalP"/>
    </source>
</evidence>
<accession>A0AAN4EZV7</accession>
<organism evidence="2 3">
    <name type="scientific">Citrobacter freundii</name>
    <dbReference type="NCBI Taxonomy" id="546"/>
    <lineage>
        <taxon>Bacteria</taxon>
        <taxon>Pseudomonadati</taxon>
        <taxon>Pseudomonadota</taxon>
        <taxon>Gammaproteobacteria</taxon>
        <taxon>Enterobacterales</taxon>
        <taxon>Enterobacteriaceae</taxon>
        <taxon>Citrobacter</taxon>
        <taxon>Citrobacter freundii complex</taxon>
    </lineage>
</organism>
<dbReference type="AlphaFoldDB" id="A0AAN4EZV7"/>
<gene>
    <name evidence="2" type="ORF">P7U51_003492</name>
</gene>
<name>A0AAN4EZV7_CITFR</name>
<protein>
    <recommendedName>
        <fullName evidence="4">Fimbrial protein</fullName>
    </recommendedName>
</protein>
<feature type="chain" id="PRO_5042819840" description="Fimbrial protein" evidence="1">
    <location>
        <begin position="30"/>
        <end position="320"/>
    </location>
</feature>
<evidence type="ECO:0000313" key="2">
    <source>
        <dbReference type="EMBL" id="EMM7458946.1"/>
    </source>
</evidence>
<evidence type="ECO:0008006" key="4">
    <source>
        <dbReference type="Google" id="ProtNLM"/>
    </source>
</evidence>
<dbReference type="EMBL" id="ABLGCN030000009">
    <property type="protein sequence ID" value="EMM7458946.1"/>
    <property type="molecule type" value="Genomic_DNA"/>
</dbReference>
<feature type="signal peptide" evidence="1">
    <location>
        <begin position="1"/>
        <end position="29"/>
    </location>
</feature>
<sequence>MSRFTENVKWFIKSGFFGAALIMSGAASANICSGTTADAPGSLPSIETGNLWAANQTPRSGATDFRLFVTLPLINHLSYYQNGKYVRTEDPNQFSNIFIRYDLQGYNQNNEIVTGTSGGSVSFNTFGNSPTQLNYFDMNNKKLQKIEVRDRGIASIHPSNNPWMCKFTPGTHDMILEFNFYTNIVRTQFDGLDLTGNISISPTEWRFPFTITQKSLLNISTISQVDFGKVFLGEWAVRKIEIKMTSNVVNKRVMFTYTASGLTKDDVLTINDRALPYTEDRYTSLTQWDEVKFSRDIKLQRSGNVTGKLNAQLHINAQFN</sequence>